<evidence type="ECO:0000313" key="3">
    <source>
        <dbReference type="Proteomes" id="UP000634668"/>
    </source>
</evidence>
<dbReference type="RefSeq" id="WP_026814442.1">
    <property type="nucleotide sequence ID" value="NZ_BMWP01000029.1"/>
</dbReference>
<reference evidence="2" key="2">
    <citation type="submission" date="2020-09" db="EMBL/GenBank/DDBJ databases">
        <authorList>
            <person name="Sun Q."/>
            <person name="Kim S."/>
        </authorList>
    </citation>
    <scope>NUCLEOTIDE SEQUENCE</scope>
    <source>
        <strain evidence="2">KCTC 12113</strain>
    </source>
</reference>
<evidence type="ECO:0000313" key="2">
    <source>
        <dbReference type="EMBL" id="GGW46155.1"/>
    </source>
</evidence>
<feature type="domain" description="DUF7738" evidence="1">
    <location>
        <begin position="21"/>
        <end position="120"/>
    </location>
</feature>
<protein>
    <recommendedName>
        <fullName evidence="1">DUF7738 domain-containing protein</fullName>
    </recommendedName>
</protein>
<accession>A0A918J5X6</accession>
<dbReference type="AlphaFoldDB" id="A0A918J5X6"/>
<proteinExistence type="predicted"/>
<comment type="caution">
    <text evidence="2">The sequence shown here is derived from an EMBL/GenBank/DDBJ whole genome shotgun (WGS) entry which is preliminary data.</text>
</comment>
<organism evidence="2 3">
    <name type="scientific">Arenibacter certesii</name>
    <dbReference type="NCBI Taxonomy" id="228955"/>
    <lineage>
        <taxon>Bacteria</taxon>
        <taxon>Pseudomonadati</taxon>
        <taxon>Bacteroidota</taxon>
        <taxon>Flavobacteriia</taxon>
        <taxon>Flavobacteriales</taxon>
        <taxon>Flavobacteriaceae</taxon>
        <taxon>Arenibacter</taxon>
    </lineage>
</organism>
<name>A0A918J5X6_9FLAO</name>
<keyword evidence="3" id="KW-1185">Reference proteome</keyword>
<evidence type="ECO:0000259" key="1">
    <source>
        <dbReference type="Pfam" id="PF24880"/>
    </source>
</evidence>
<dbReference type="Pfam" id="PF24880">
    <property type="entry name" value="DUF7738"/>
    <property type="match status" value="1"/>
</dbReference>
<dbReference type="InterPro" id="IPR056640">
    <property type="entry name" value="DUF7738"/>
</dbReference>
<reference evidence="2" key="1">
    <citation type="journal article" date="2014" name="Int. J. Syst. Evol. Microbiol.">
        <title>Complete genome sequence of Corynebacterium casei LMG S-19264T (=DSM 44701T), isolated from a smear-ripened cheese.</title>
        <authorList>
            <consortium name="US DOE Joint Genome Institute (JGI-PGF)"/>
            <person name="Walter F."/>
            <person name="Albersmeier A."/>
            <person name="Kalinowski J."/>
            <person name="Ruckert C."/>
        </authorList>
    </citation>
    <scope>NUCLEOTIDE SEQUENCE</scope>
    <source>
        <strain evidence="2">KCTC 12113</strain>
    </source>
</reference>
<gene>
    <name evidence="2" type="ORF">GCM10007383_33020</name>
</gene>
<dbReference type="EMBL" id="BMWP01000029">
    <property type="protein sequence ID" value="GGW46155.1"/>
    <property type="molecule type" value="Genomic_DNA"/>
</dbReference>
<dbReference type="Proteomes" id="UP000634668">
    <property type="component" value="Unassembled WGS sequence"/>
</dbReference>
<sequence length="152" mass="17315">MGIFDFRDLSKRKKKEEQIVITCDANSIRINNSKIQFPTNYTALEDILGKPNRIESVRNSKNKVYLWDDHGIYCSTATPDNMLMLLLVEDNRYGLGHQPKNNFKGTVIIDGEPIIDSIQNVSGDRPYMIRSVIKDQNQVAIALGWNPDSKKS</sequence>